<protein>
    <submittedName>
        <fullName evidence="1">Uncharacterized protein</fullName>
    </submittedName>
</protein>
<organism evidence="1 2">
    <name type="scientific">Tannerella sp. oral taxon BU063 isolate Cell 2</name>
    <dbReference type="NCBI Taxonomy" id="1411148"/>
    <lineage>
        <taxon>Bacteria</taxon>
        <taxon>Pseudomonadati</taxon>
        <taxon>Bacteroidota</taxon>
        <taxon>Bacteroidia</taxon>
        <taxon>Bacteroidales</taxon>
        <taxon>Tannerellaceae</taxon>
        <taxon>Tannerella</taxon>
    </lineage>
</organism>
<name>W2C1U5_9BACT</name>
<evidence type="ECO:0000313" key="2">
    <source>
        <dbReference type="Proteomes" id="UP000018837"/>
    </source>
</evidence>
<comment type="caution">
    <text evidence="1">The sequence shown here is derived from an EMBL/GenBank/DDBJ whole genome shotgun (WGS) entry which is preliminary data.</text>
</comment>
<gene>
    <name evidence="1" type="ORF">N425_11400</name>
</gene>
<accession>W2C1U5</accession>
<proteinExistence type="predicted"/>
<evidence type="ECO:0000313" key="1">
    <source>
        <dbReference type="EMBL" id="ETK01125.1"/>
    </source>
</evidence>
<sequence>MVYVCTRYCSGRIVLCHPRLILELLTTEDKKIVTVLDLSTMEDKKMVTVLDLSTMEDKKMVTI</sequence>
<reference evidence="1 2" key="1">
    <citation type="submission" date="2013-11" db="EMBL/GenBank/DDBJ databases">
        <title>Single cell genomics of uncultured Tannerella BU063 (oral taxon 286).</title>
        <authorList>
            <person name="Beall C.J."/>
            <person name="Campbell A.G."/>
            <person name="Griffen A.L."/>
            <person name="Podar M."/>
            <person name="Leys E.J."/>
        </authorList>
    </citation>
    <scope>NUCLEOTIDE SEQUENCE [LARGE SCALE GENOMIC DNA]</scope>
    <source>
        <strain evidence="1">Cell 2</strain>
    </source>
</reference>
<dbReference type="AlphaFoldDB" id="W2C1U5"/>
<dbReference type="Proteomes" id="UP000018837">
    <property type="component" value="Unassembled WGS sequence"/>
</dbReference>
<dbReference type="EMBL" id="AYUF01000491">
    <property type="protein sequence ID" value="ETK01125.1"/>
    <property type="molecule type" value="Genomic_DNA"/>
</dbReference>